<evidence type="ECO:0000256" key="1">
    <source>
        <dbReference type="SAM" id="MobiDB-lite"/>
    </source>
</evidence>
<evidence type="ECO:0000313" key="2">
    <source>
        <dbReference type="EMBL" id="GIY71563.1"/>
    </source>
</evidence>
<reference evidence="2 3" key="1">
    <citation type="submission" date="2021-06" db="EMBL/GenBank/DDBJ databases">
        <title>Caerostris darwini draft genome.</title>
        <authorList>
            <person name="Kono N."/>
            <person name="Arakawa K."/>
        </authorList>
    </citation>
    <scope>NUCLEOTIDE SEQUENCE [LARGE SCALE GENOMIC DNA]</scope>
</reference>
<comment type="caution">
    <text evidence="2">The sequence shown here is derived from an EMBL/GenBank/DDBJ whole genome shotgun (WGS) entry which is preliminary data.</text>
</comment>
<gene>
    <name evidence="2" type="ORF">CDAR_442761</name>
</gene>
<proteinExistence type="predicted"/>
<feature type="region of interest" description="Disordered" evidence="1">
    <location>
        <begin position="155"/>
        <end position="181"/>
    </location>
</feature>
<dbReference type="EMBL" id="BPLQ01013365">
    <property type="protein sequence ID" value="GIY71563.1"/>
    <property type="molecule type" value="Genomic_DNA"/>
</dbReference>
<evidence type="ECO:0000313" key="3">
    <source>
        <dbReference type="Proteomes" id="UP001054837"/>
    </source>
</evidence>
<dbReference type="AlphaFoldDB" id="A0AAV4VNE9"/>
<accession>A0AAV4VNE9</accession>
<name>A0AAV4VNE9_9ARAC</name>
<dbReference type="Proteomes" id="UP001054837">
    <property type="component" value="Unassembled WGS sequence"/>
</dbReference>
<organism evidence="2 3">
    <name type="scientific">Caerostris darwini</name>
    <dbReference type="NCBI Taxonomy" id="1538125"/>
    <lineage>
        <taxon>Eukaryota</taxon>
        <taxon>Metazoa</taxon>
        <taxon>Ecdysozoa</taxon>
        <taxon>Arthropoda</taxon>
        <taxon>Chelicerata</taxon>
        <taxon>Arachnida</taxon>
        <taxon>Araneae</taxon>
        <taxon>Araneomorphae</taxon>
        <taxon>Entelegynae</taxon>
        <taxon>Araneoidea</taxon>
        <taxon>Araneidae</taxon>
        <taxon>Caerostris</taxon>
    </lineage>
</organism>
<protein>
    <submittedName>
        <fullName evidence="2">Uncharacterized protein</fullName>
    </submittedName>
</protein>
<keyword evidence="3" id="KW-1185">Reference proteome</keyword>
<sequence length="181" mass="20231">MLNSPLEPPSRRSPISPNQNLNCCVNFDFVFLPLPSDPPPPSDPSHSLAQKVLAASLSIPSRFIHFWVTQKECQTIQNAKLPLEPPSRRSPISPNQNLNCSVYFDFVFLPLPSYPPSSDPPSLSCRKLSQLRSIRQRKSQCLARRMHFDFFPVPLPSPTPSSNDINPGKGRGQGVSEPIFR</sequence>